<feature type="transmembrane region" description="Helical" evidence="6">
    <location>
        <begin position="95"/>
        <end position="115"/>
    </location>
</feature>
<evidence type="ECO:0000256" key="2">
    <source>
        <dbReference type="ARBA" id="ARBA00022475"/>
    </source>
</evidence>
<evidence type="ECO:0000256" key="3">
    <source>
        <dbReference type="ARBA" id="ARBA00022692"/>
    </source>
</evidence>
<keyword evidence="5 6" id="KW-0472">Membrane</keyword>
<dbReference type="PANTHER" id="PTHR30213:SF0">
    <property type="entry name" value="UPF0761 MEMBRANE PROTEIN YIHY"/>
    <property type="match status" value="1"/>
</dbReference>
<accession>A0ABU2FRC9</accession>
<dbReference type="Proteomes" id="UP001268864">
    <property type="component" value="Unassembled WGS sequence"/>
</dbReference>
<dbReference type="RefSeq" id="WP_310900538.1">
    <property type="nucleotide sequence ID" value="NZ_JAMQOS010000003.1"/>
</dbReference>
<dbReference type="NCBIfam" id="TIGR00765">
    <property type="entry name" value="yihY_not_rbn"/>
    <property type="match status" value="1"/>
</dbReference>
<comment type="caution">
    <text evidence="7">The sequence shown here is derived from an EMBL/GenBank/DDBJ whole genome shotgun (WGS) entry which is preliminary data.</text>
</comment>
<comment type="subcellular location">
    <subcellularLocation>
        <location evidence="1">Cell membrane</location>
        <topology evidence="1">Multi-pass membrane protein</topology>
    </subcellularLocation>
</comment>
<evidence type="ECO:0000313" key="7">
    <source>
        <dbReference type="EMBL" id="MDS0282711.1"/>
    </source>
</evidence>
<evidence type="ECO:0000256" key="1">
    <source>
        <dbReference type="ARBA" id="ARBA00004651"/>
    </source>
</evidence>
<dbReference type="Pfam" id="PF03631">
    <property type="entry name" value="Virul_fac_BrkB"/>
    <property type="match status" value="1"/>
</dbReference>
<feature type="transmembrane region" description="Helical" evidence="6">
    <location>
        <begin position="162"/>
        <end position="188"/>
    </location>
</feature>
<keyword evidence="8" id="KW-1185">Reference proteome</keyword>
<keyword evidence="3 6" id="KW-0812">Transmembrane</keyword>
<keyword evidence="4 6" id="KW-1133">Transmembrane helix</keyword>
<dbReference type="PIRSF" id="PIRSF035875">
    <property type="entry name" value="RNase_BN"/>
    <property type="match status" value="1"/>
</dbReference>
<sequence>MARRVLVTRLHGLSSLGRRVFRASRRANLGFMAGSVAFQAFMSLLPLLVSIYLLALVLAGEAVARASLSLAESFLPRSGQAALGPVLTGQVSTATVSAISLAVLLWGAVGLFRTLETAFGTIYVTQRRPSTLTRVTDALVAFVAVLLAILLAVGTASTAVLAYLPAVTLVSSLLVWVGLGIVFLPMYYLFPNRPLRVRDAVPGAVIAALGWSLLQAAFQLYLRFVASPDIAGVVGSVLVLLTWLYYGSYVILFGAVVNATIGERTTADGK</sequence>
<dbReference type="InterPro" id="IPR017039">
    <property type="entry name" value="Virul_fac_BrkB"/>
</dbReference>
<evidence type="ECO:0000256" key="4">
    <source>
        <dbReference type="ARBA" id="ARBA00022989"/>
    </source>
</evidence>
<gene>
    <name evidence="7" type="ORF">NDI86_11300</name>
</gene>
<evidence type="ECO:0000313" key="8">
    <source>
        <dbReference type="Proteomes" id="UP001268864"/>
    </source>
</evidence>
<proteinExistence type="predicted"/>
<feature type="transmembrane region" description="Helical" evidence="6">
    <location>
        <begin position="135"/>
        <end position="156"/>
    </location>
</feature>
<feature type="transmembrane region" description="Helical" evidence="6">
    <location>
        <begin position="230"/>
        <end position="257"/>
    </location>
</feature>
<evidence type="ECO:0000256" key="6">
    <source>
        <dbReference type="SAM" id="Phobius"/>
    </source>
</evidence>
<dbReference type="EMBL" id="JAMQOS010000003">
    <property type="protein sequence ID" value="MDS0282711.1"/>
    <property type="molecule type" value="Genomic_DNA"/>
</dbReference>
<reference evidence="7 8" key="1">
    <citation type="submission" date="2022-06" db="EMBL/GenBank/DDBJ databases">
        <title>Halomicroarcula sp. a new haloarchaeum isolate from saline soil.</title>
        <authorList>
            <person name="Strakova D."/>
            <person name="Galisteo C."/>
            <person name="Sanchez-Porro C."/>
            <person name="Ventosa A."/>
        </authorList>
    </citation>
    <scope>NUCLEOTIDE SEQUENCE [LARGE SCALE GENOMIC DNA]</scope>
    <source>
        <strain evidence="7 8">S3CR25-11</strain>
    </source>
</reference>
<organism evidence="7 8">
    <name type="scientific">Haloarcula onubensis</name>
    <dbReference type="NCBI Taxonomy" id="2950539"/>
    <lineage>
        <taxon>Archaea</taxon>
        <taxon>Methanobacteriati</taxon>
        <taxon>Methanobacteriota</taxon>
        <taxon>Stenosarchaea group</taxon>
        <taxon>Halobacteria</taxon>
        <taxon>Halobacteriales</taxon>
        <taxon>Haloarculaceae</taxon>
        <taxon>Haloarcula</taxon>
    </lineage>
</organism>
<keyword evidence="2" id="KW-1003">Cell membrane</keyword>
<feature type="transmembrane region" description="Helical" evidence="6">
    <location>
        <begin position="200"/>
        <end position="218"/>
    </location>
</feature>
<name>A0ABU2FRC9_9EURY</name>
<protein>
    <submittedName>
        <fullName evidence="7">YihY/virulence factor BrkB family protein</fullName>
    </submittedName>
</protein>
<evidence type="ECO:0000256" key="5">
    <source>
        <dbReference type="ARBA" id="ARBA00023136"/>
    </source>
</evidence>
<dbReference type="PANTHER" id="PTHR30213">
    <property type="entry name" value="INNER MEMBRANE PROTEIN YHJD"/>
    <property type="match status" value="1"/>
</dbReference>